<dbReference type="AlphaFoldDB" id="A0AAW5LPB8"/>
<comment type="caution">
    <text evidence="3">The sequence shown here is derived from an EMBL/GenBank/DDBJ whole genome shotgun (WGS) entry which is preliminary data.</text>
</comment>
<sequence length="280" mass="31228">MVSSIPILFSPTGTKVHWNNKGHFAVAGSTGSGKSTFLKYFVYQLSLHSSPCDELYILDYKNSSDWRYFRGHENYFSYDRCQEGFQKIYTEFEDRLGGRSDKENICYVVIEEFASFQASIRTKKERDELQYQLGQLLRLSRAVGNDGGFRLILCAQQLSANLFGGGTADRDNIGARLLLGGGATTEGRKMLFEISDEDILPTNSPTGKGYYQEQGGRIQKVLSPMIKNFDTLGSQRVIKMMDRSKSINRSHNVGLPPIGGSSALGEWKPSVGEMSGNNHT</sequence>
<dbReference type="RefSeq" id="WP_105120640.1">
    <property type="nucleotide sequence ID" value="NZ_JAMYIS010000026.1"/>
</dbReference>
<feature type="domain" description="FtsK" evidence="2">
    <location>
        <begin position="21"/>
        <end position="62"/>
    </location>
</feature>
<dbReference type="EMBL" id="JANJPK010000045">
    <property type="protein sequence ID" value="MCR1233620.1"/>
    <property type="molecule type" value="Genomic_DNA"/>
</dbReference>
<dbReference type="InterPro" id="IPR002543">
    <property type="entry name" value="FtsK_dom"/>
</dbReference>
<dbReference type="GO" id="GO:0003677">
    <property type="term" value="F:DNA binding"/>
    <property type="evidence" value="ECO:0007669"/>
    <property type="project" value="InterPro"/>
</dbReference>
<dbReference type="InterPro" id="IPR027417">
    <property type="entry name" value="P-loop_NTPase"/>
</dbReference>
<dbReference type="SUPFAM" id="SSF52540">
    <property type="entry name" value="P-loop containing nucleoside triphosphate hydrolases"/>
    <property type="match status" value="1"/>
</dbReference>
<gene>
    <name evidence="3" type="ORF">NQD44_10985</name>
</gene>
<dbReference type="GO" id="GO:0005524">
    <property type="term" value="F:ATP binding"/>
    <property type="evidence" value="ECO:0007669"/>
    <property type="project" value="InterPro"/>
</dbReference>
<evidence type="ECO:0000259" key="2">
    <source>
        <dbReference type="Pfam" id="PF01580"/>
    </source>
</evidence>
<evidence type="ECO:0000313" key="3">
    <source>
        <dbReference type="EMBL" id="MCR1233620.1"/>
    </source>
</evidence>
<dbReference type="Gene3D" id="3.40.50.300">
    <property type="entry name" value="P-loop containing nucleotide triphosphate hydrolases"/>
    <property type="match status" value="1"/>
</dbReference>
<feature type="region of interest" description="Disordered" evidence="1">
    <location>
        <begin position="248"/>
        <end position="280"/>
    </location>
</feature>
<accession>A0AAW5LPB8</accession>
<dbReference type="Pfam" id="PF01580">
    <property type="entry name" value="FtsK_SpoIIIE"/>
    <property type="match status" value="1"/>
</dbReference>
<reference evidence="3" key="1">
    <citation type="submission" date="2022-07" db="EMBL/GenBank/DDBJ databases">
        <authorList>
            <person name="Peng Z."/>
        </authorList>
    </citation>
    <scope>NUCLEOTIDE SEQUENCE</scope>
    <source>
        <strain evidence="3">2022WUSS069</strain>
    </source>
</reference>
<organism evidence="3 4">
    <name type="scientific">Streptococcus suis</name>
    <dbReference type="NCBI Taxonomy" id="1307"/>
    <lineage>
        <taxon>Bacteria</taxon>
        <taxon>Bacillati</taxon>
        <taxon>Bacillota</taxon>
        <taxon>Bacilli</taxon>
        <taxon>Lactobacillales</taxon>
        <taxon>Streptococcaceae</taxon>
        <taxon>Streptococcus</taxon>
    </lineage>
</organism>
<dbReference type="Proteomes" id="UP001206089">
    <property type="component" value="Unassembled WGS sequence"/>
</dbReference>
<evidence type="ECO:0000313" key="4">
    <source>
        <dbReference type="Proteomes" id="UP001206089"/>
    </source>
</evidence>
<name>A0AAW5LPB8_STRSU</name>
<protein>
    <submittedName>
        <fullName evidence="3">AAA family ATPase</fullName>
    </submittedName>
</protein>
<evidence type="ECO:0000256" key="1">
    <source>
        <dbReference type="SAM" id="MobiDB-lite"/>
    </source>
</evidence>
<proteinExistence type="predicted"/>